<keyword evidence="9" id="KW-1185">Reference proteome</keyword>
<evidence type="ECO:0000313" key="9">
    <source>
        <dbReference type="Proteomes" id="UP001320209"/>
    </source>
</evidence>
<evidence type="ECO:0000256" key="3">
    <source>
        <dbReference type="ARBA" id="ARBA00022692"/>
    </source>
</evidence>
<feature type="transmembrane region" description="Helical" evidence="6">
    <location>
        <begin position="12"/>
        <end position="28"/>
    </location>
</feature>
<feature type="transmembrane region" description="Helical" evidence="6">
    <location>
        <begin position="97"/>
        <end position="118"/>
    </location>
</feature>
<feature type="transmembrane region" description="Helical" evidence="6">
    <location>
        <begin position="264"/>
        <end position="283"/>
    </location>
</feature>
<name>A0ABM7V9J6_9PROT</name>
<comment type="subcellular location">
    <subcellularLocation>
        <location evidence="1">Membrane</location>
        <topology evidence="1">Multi-pass membrane protein</topology>
    </subcellularLocation>
</comment>
<gene>
    <name evidence="8" type="ORF">HYD_5890</name>
</gene>
<feature type="domain" description="EamA" evidence="7">
    <location>
        <begin position="151"/>
        <end position="281"/>
    </location>
</feature>
<feature type="transmembrane region" description="Helical" evidence="6">
    <location>
        <begin position="151"/>
        <end position="171"/>
    </location>
</feature>
<dbReference type="SUPFAM" id="SSF103481">
    <property type="entry name" value="Multidrug resistance efflux transporter EmrE"/>
    <property type="match status" value="2"/>
</dbReference>
<comment type="similarity">
    <text evidence="2">Belongs to the drug/metabolite transporter (DMT) superfamily. 10 TMS drug/metabolite exporter (DME) (TC 2.A.7.3) family.</text>
</comment>
<keyword evidence="3 6" id="KW-0812">Transmembrane</keyword>
<feature type="transmembrane region" description="Helical" evidence="6">
    <location>
        <begin position="238"/>
        <end position="258"/>
    </location>
</feature>
<reference evidence="8" key="1">
    <citation type="submission" date="2021-10" db="EMBL/GenBank/DDBJ databases">
        <title>Genome Sequence of The Candidatus Hydrogeosomobacter endosymbioticus, an Intracellular Bacterial Symbiont of the Anaerobic Ciliate GW7.</title>
        <authorList>
            <person name="Shiohama Y."/>
            <person name="Shinzato N."/>
        </authorList>
    </citation>
    <scope>NUCLEOTIDE SEQUENCE [LARGE SCALE GENOMIC DNA]</scope>
    <source>
        <strain evidence="8">200920</strain>
    </source>
</reference>
<feature type="transmembrane region" description="Helical" evidence="6">
    <location>
        <begin position="183"/>
        <end position="204"/>
    </location>
</feature>
<evidence type="ECO:0000256" key="1">
    <source>
        <dbReference type="ARBA" id="ARBA00004141"/>
    </source>
</evidence>
<proteinExistence type="inferred from homology"/>
<accession>A0ABM7V9J6</accession>
<evidence type="ECO:0000256" key="2">
    <source>
        <dbReference type="ARBA" id="ARBA00009853"/>
    </source>
</evidence>
<keyword evidence="5 6" id="KW-0472">Membrane</keyword>
<sequence>MLSISSGKMKASIWMVLWASFFSIAMLHNKSTSKDASVWMIVWMRAAFGMLFMIPFLVKERVSVFKTKCPAIQLARGVFVACAAMCTYFSFKKLPMPTAGTINTSCPLFVLVMAAIFLREKISLKRWGAVVIGYIGILVICNPKSVALDPYIVVAVMSNIFVASYVVLARILAKNGEKSLTTLFYSSVISFAIYSAICAFNWKAPETSDVYHYIIIGACGSALQFCYINALQFEQASFLAPFEYLRFCMVLFLGWVYFGEKLSQNTFIGASFIVFATVLLIVFDRSVERARA</sequence>
<feature type="transmembrane region" description="Helical" evidence="6">
    <location>
        <begin position="70"/>
        <end position="91"/>
    </location>
</feature>
<dbReference type="PANTHER" id="PTHR22911">
    <property type="entry name" value="ACYL-MALONYL CONDENSING ENZYME-RELATED"/>
    <property type="match status" value="1"/>
</dbReference>
<dbReference type="Proteomes" id="UP001320209">
    <property type="component" value="Chromosome"/>
</dbReference>
<protein>
    <submittedName>
        <fullName evidence="8">Membrane protein</fullName>
    </submittedName>
</protein>
<evidence type="ECO:0000313" key="8">
    <source>
        <dbReference type="EMBL" id="BDB96456.1"/>
    </source>
</evidence>
<organism evidence="8 9">
    <name type="scientific">Candidatus Hydrogenosomobacter endosymbioticus</name>
    <dbReference type="NCBI Taxonomy" id="2558174"/>
    <lineage>
        <taxon>Bacteria</taxon>
        <taxon>Pseudomonadati</taxon>
        <taxon>Pseudomonadota</taxon>
        <taxon>Alphaproteobacteria</taxon>
        <taxon>Holosporales</taxon>
        <taxon>Holosporaceae</taxon>
        <taxon>Candidatus Hydrogenosomobacter</taxon>
    </lineage>
</organism>
<feature type="transmembrane region" description="Helical" evidence="6">
    <location>
        <begin position="127"/>
        <end position="145"/>
    </location>
</feature>
<dbReference type="InterPro" id="IPR037185">
    <property type="entry name" value="EmrE-like"/>
</dbReference>
<keyword evidence="4 6" id="KW-1133">Transmembrane helix</keyword>
<evidence type="ECO:0000256" key="6">
    <source>
        <dbReference type="SAM" id="Phobius"/>
    </source>
</evidence>
<feature type="transmembrane region" description="Helical" evidence="6">
    <location>
        <begin position="40"/>
        <end position="58"/>
    </location>
</feature>
<dbReference type="PANTHER" id="PTHR22911:SF6">
    <property type="entry name" value="SOLUTE CARRIER FAMILY 35 MEMBER G1"/>
    <property type="match status" value="1"/>
</dbReference>
<dbReference type="Pfam" id="PF00892">
    <property type="entry name" value="EamA"/>
    <property type="match status" value="2"/>
</dbReference>
<dbReference type="EMBL" id="AP025225">
    <property type="protein sequence ID" value="BDB96456.1"/>
    <property type="molecule type" value="Genomic_DNA"/>
</dbReference>
<feature type="domain" description="EamA" evidence="7">
    <location>
        <begin position="10"/>
        <end position="140"/>
    </location>
</feature>
<dbReference type="InterPro" id="IPR000620">
    <property type="entry name" value="EamA_dom"/>
</dbReference>
<evidence type="ECO:0000256" key="5">
    <source>
        <dbReference type="ARBA" id="ARBA00023136"/>
    </source>
</evidence>
<evidence type="ECO:0000256" key="4">
    <source>
        <dbReference type="ARBA" id="ARBA00022989"/>
    </source>
</evidence>
<feature type="transmembrane region" description="Helical" evidence="6">
    <location>
        <begin position="210"/>
        <end position="231"/>
    </location>
</feature>
<evidence type="ECO:0000259" key="7">
    <source>
        <dbReference type="Pfam" id="PF00892"/>
    </source>
</evidence>